<keyword evidence="7 17" id="KW-1133">Transmembrane helix</keyword>
<dbReference type="GO" id="GO:0008360">
    <property type="term" value="P:regulation of cell shape"/>
    <property type="evidence" value="ECO:0007669"/>
    <property type="project" value="UniProtKB-KW"/>
</dbReference>
<evidence type="ECO:0000256" key="6">
    <source>
        <dbReference type="ARBA" id="ARBA00022984"/>
    </source>
</evidence>
<evidence type="ECO:0000256" key="8">
    <source>
        <dbReference type="ARBA" id="ARBA00023136"/>
    </source>
</evidence>
<dbReference type="AlphaFoldDB" id="A0AB35MJW3"/>
<keyword evidence="2" id="KW-0328">Glycosyltransferase</keyword>
<dbReference type="RefSeq" id="WP_301160668.1">
    <property type="nucleotide sequence ID" value="NZ_JAUHQB010000007.1"/>
</dbReference>
<dbReference type="GO" id="GO:0032153">
    <property type="term" value="C:cell division site"/>
    <property type="evidence" value="ECO:0007669"/>
    <property type="project" value="TreeGrafter"/>
</dbReference>
<reference evidence="18 19" key="1">
    <citation type="submission" date="2023-06" db="EMBL/GenBank/DDBJ databases">
        <title>SYSU T0a273.</title>
        <authorList>
            <person name="Gao L."/>
            <person name="Fang B.-Z."/>
            <person name="Li W.-J."/>
        </authorList>
    </citation>
    <scope>NUCLEOTIDE SEQUENCE [LARGE SCALE GENOMIC DNA]</scope>
    <source>
        <strain evidence="18 19">SYSU T0a273</strain>
    </source>
</reference>
<evidence type="ECO:0000256" key="5">
    <source>
        <dbReference type="ARBA" id="ARBA00022960"/>
    </source>
</evidence>
<evidence type="ECO:0000256" key="16">
    <source>
        <dbReference type="ARBA" id="ARBA00049966"/>
    </source>
</evidence>
<evidence type="ECO:0000313" key="18">
    <source>
        <dbReference type="EMBL" id="MDN4483963.1"/>
    </source>
</evidence>
<keyword evidence="4 17" id="KW-0812">Transmembrane</keyword>
<gene>
    <name evidence="18" type="ORF">QQ002_10480</name>
</gene>
<feature type="transmembrane region" description="Helical" evidence="17">
    <location>
        <begin position="276"/>
        <end position="303"/>
    </location>
</feature>
<comment type="subcellular location">
    <subcellularLocation>
        <location evidence="1">Membrane</location>
        <topology evidence="1">Multi-pass membrane protein</topology>
    </subcellularLocation>
</comment>
<feature type="transmembrane region" description="Helical" evidence="17">
    <location>
        <begin position="351"/>
        <end position="373"/>
    </location>
</feature>
<comment type="catalytic activity">
    <reaction evidence="15">
        <text>[GlcNAc-(1-&gt;4)-Mur2Ac(oyl-L-Ala-gamma-D-Glu-L-Lys-D-Ala-D-Ala)](n)-di-trans,octa-cis-undecaprenyl diphosphate + beta-D-GlcNAc-(1-&gt;4)-Mur2Ac(oyl-L-Ala-gamma-D-Glu-L-Lys-D-Ala-D-Ala)-di-trans,octa-cis-undecaprenyl diphosphate = [GlcNAc-(1-&gt;4)-Mur2Ac(oyl-L-Ala-gamma-D-Glu-L-Lys-D-Ala-D-Ala)](n+1)-di-trans,octa-cis-undecaprenyl diphosphate + di-trans,octa-cis-undecaprenyl diphosphate + H(+)</text>
        <dbReference type="Rhea" id="RHEA:23708"/>
        <dbReference type="Rhea" id="RHEA-COMP:9602"/>
        <dbReference type="Rhea" id="RHEA-COMP:9603"/>
        <dbReference type="ChEBI" id="CHEBI:15378"/>
        <dbReference type="ChEBI" id="CHEBI:58405"/>
        <dbReference type="ChEBI" id="CHEBI:60033"/>
        <dbReference type="ChEBI" id="CHEBI:78435"/>
        <dbReference type="EC" id="2.4.99.28"/>
    </reaction>
</comment>
<dbReference type="GO" id="GO:0008955">
    <property type="term" value="F:peptidoglycan glycosyltransferase activity"/>
    <property type="evidence" value="ECO:0007669"/>
    <property type="project" value="UniProtKB-EC"/>
</dbReference>
<dbReference type="Pfam" id="PF01098">
    <property type="entry name" value="FTSW_RODA_SPOVE"/>
    <property type="match status" value="1"/>
</dbReference>
<dbReference type="GO" id="GO:0009252">
    <property type="term" value="P:peptidoglycan biosynthetic process"/>
    <property type="evidence" value="ECO:0007669"/>
    <property type="project" value="UniProtKB-KW"/>
</dbReference>
<comment type="caution">
    <text evidence="18">The sequence shown here is derived from an EMBL/GenBank/DDBJ whole genome shotgun (WGS) entry which is preliminary data.</text>
</comment>
<evidence type="ECO:0000256" key="1">
    <source>
        <dbReference type="ARBA" id="ARBA00004141"/>
    </source>
</evidence>
<evidence type="ECO:0000256" key="12">
    <source>
        <dbReference type="ARBA" id="ARBA00041185"/>
    </source>
</evidence>
<keyword evidence="6" id="KW-0573">Peptidoglycan synthesis</keyword>
<dbReference type="PANTHER" id="PTHR30474:SF2">
    <property type="entry name" value="PEPTIDOGLYCAN GLYCOSYLTRANSFERASE FTSW-RELATED"/>
    <property type="match status" value="1"/>
</dbReference>
<keyword evidence="5" id="KW-0133">Cell shape</keyword>
<dbReference type="InterPro" id="IPR001182">
    <property type="entry name" value="FtsW/RodA"/>
</dbReference>
<evidence type="ECO:0000256" key="2">
    <source>
        <dbReference type="ARBA" id="ARBA00022676"/>
    </source>
</evidence>
<feature type="transmembrane region" description="Helical" evidence="17">
    <location>
        <begin position="315"/>
        <end position="339"/>
    </location>
</feature>
<dbReference type="EMBL" id="JAUHQB010000007">
    <property type="protein sequence ID" value="MDN4483963.1"/>
    <property type="molecule type" value="Genomic_DNA"/>
</dbReference>
<dbReference type="GO" id="GO:0015648">
    <property type="term" value="F:lipid-linked peptidoglycan transporter activity"/>
    <property type="evidence" value="ECO:0007669"/>
    <property type="project" value="TreeGrafter"/>
</dbReference>
<comment type="similarity">
    <text evidence="11">Belongs to the SEDS family. FtsW subfamily.</text>
</comment>
<evidence type="ECO:0000256" key="9">
    <source>
        <dbReference type="ARBA" id="ARBA00032370"/>
    </source>
</evidence>
<feature type="transmembrane region" description="Helical" evidence="17">
    <location>
        <begin position="176"/>
        <end position="193"/>
    </location>
</feature>
<feature type="transmembrane region" description="Helical" evidence="17">
    <location>
        <begin position="129"/>
        <end position="145"/>
    </location>
</feature>
<evidence type="ECO:0000256" key="11">
    <source>
        <dbReference type="ARBA" id="ARBA00038053"/>
    </source>
</evidence>
<feature type="transmembrane region" description="Helical" evidence="17">
    <location>
        <begin position="152"/>
        <end position="170"/>
    </location>
</feature>
<dbReference type="GO" id="GO:0005886">
    <property type="term" value="C:plasma membrane"/>
    <property type="evidence" value="ECO:0007669"/>
    <property type="project" value="TreeGrafter"/>
</dbReference>
<dbReference type="PANTHER" id="PTHR30474">
    <property type="entry name" value="CELL CYCLE PROTEIN"/>
    <property type="match status" value="1"/>
</dbReference>
<evidence type="ECO:0000256" key="7">
    <source>
        <dbReference type="ARBA" id="ARBA00022989"/>
    </source>
</evidence>
<feature type="transmembrane region" description="Helical" evidence="17">
    <location>
        <begin position="21"/>
        <end position="44"/>
    </location>
</feature>
<comment type="function">
    <text evidence="16">Peptidoglycan polymerase that is essential for cell division.</text>
</comment>
<evidence type="ECO:0000256" key="13">
    <source>
        <dbReference type="ARBA" id="ARBA00041418"/>
    </source>
</evidence>
<accession>A0AB35MJW3</accession>
<evidence type="ECO:0000256" key="4">
    <source>
        <dbReference type="ARBA" id="ARBA00022692"/>
    </source>
</evidence>
<sequence length="410" mass="42770">MTATESRPQSAVTAFRSPATSYYLLVAATTILVLLGLAVVLSSSSISSIRSGSGSAYSGFIVQVIALVVGVVALVVGSRMPVMFWKRIAPWVLFASIGLLLMVLAGGRTVGGNKAWIDVAGFSFQPSEFAKLGLALYLGVVLSRFRHKLTNLRDVFVPGGLVALGVIGLVLVGGDLGTALMMGVVVAVAFWVAGAPARFFGIAGALVGLGVLALVNTGTTRIARIMSWASGSCADVNDCWQETHGTWALASGGLWGLGPGMSREKWGYLPAADNDYIFAIIGEEFGLVGTFVVLVAFAMLLIAVTRIVTRSTDRFTQIAAAAIGAWLVVQACVNIAVVLQLLPVLGVPLPLVSSGGSSLILSLTAVGVLMSLARHEPGAQEAFKARPSVVRRSLAVVAKGTRRMKGRRRG</sequence>
<dbReference type="Proteomes" id="UP001172756">
    <property type="component" value="Unassembled WGS sequence"/>
</dbReference>
<keyword evidence="3" id="KW-0808">Transferase</keyword>
<feature type="transmembrane region" description="Helical" evidence="17">
    <location>
        <begin position="88"/>
        <end position="109"/>
    </location>
</feature>
<keyword evidence="8 17" id="KW-0472">Membrane</keyword>
<evidence type="ECO:0000256" key="15">
    <source>
        <dbReference type="ARBA" id="ARBA00049902"/>
    </source>
</evidence>
<dbReference type="EC" id="2.4.99.28" evidence="14"/>
<evidence type="ECO:0000256" key="14">
    <source>
        <dbReference type="ARBA" id="ARBA00044770"/>
    </source>
</evidence>
<name>A0AB35MJW3_9MICO</name>
<evidence type="ECO:0000256" key="10">
    <source>
        <dbReference type="ARBA" id="ARBA00033270"/>
    </source>
</evidence>
<feature type="transmembrane region" description="Helical" evidence="17">
    <location>
        <begin position="56"/>
        <end position="76"/>
    </location>
</feature>
<feature type="transmembrane region" description="Helical" evidence="17">
    <location>
        <begin position="200"/>
        <end position="218"/>
    </location>
</feature>
<protein>
    <recommendedName>
        <fullName evidence="12">Probable peptidoglycan glycosyltransferase FtsW</fullName>
        <ecNumber evidence="14">2.4.99.28</ecNumber>
    </recommendedName>
    <alternativeName>
        <fullName evidence="13">Cell division protein FtsW</fullName>
    </alternativeName>
    <alternativeName>
        <fullName evidence="10">Cell wall polymerase</fullName>
    </alternativeName>
    <alternativeName>
        <fullName evidence="9">Peptidoglycan polymerase</fullName>
    </alternativeName>
</protein>
<evidence type="ECO:0000256" key="3">
    <source>
        <dbReference type="ARBA" id="ARBA00022679"/>
    </source>
</evidence>
<evidence type="ECO:0000256" key="17">
    <source>
        <dbReference type="SAM" id="Phobius"/>
    </source>
</evidence>
<organism evidence="18 19">
    <name type="scientific">Demequina lignilytica</name>
    <dbReference type="NCBI Taxonomy" id="3051663"/>
    <lineage>
        <taxon>Bacteria</taxon>
        <taxon>Bacillati</taxon>
        <taxon>Actinomycetota</taxon>
        <taxon>Actinomycetes</taxon>
        <taxon>Micrococcales</taxon>
        <taxon>Demequinaceae</taxon>
        <taxon>Demequina</taxon>
    </lineage>
</organism>
<dbReference type="GO" id="GO:0051301">
    <property type="term" value="P:cell division"/>
    <property type="evidence" value="ECO:0007669"/>
    <property type="project" value="InterPro"/>
</dbReference>
<evidence type="ECO:0000313" key="19">
    <source>
        <dbReference type="Proteomes" id="UP001172756"/>
    </source>
</evidence>
<proteinExistence type="inferred from homology"/>